<evidence type="ECO:0000313" key="1">
    <source>
        <dbReference type="EMBL" id="CAB4122129.1"/>
    </source>
</evidence>
<sequence>MASSTKNVKLGVCKVFFDGNDLGYTKGGVEFSVATQTHRIEIDQFGKTAINEYIMGRDAKVKVPLAETTLTNMAAMFPLRTGATGLEGTTTQRLGVDTGIGADLLSTAKLLSLHPVSKNDYDFSDEVIIPLANTPGALQFAYQLENERIFNVEFTGYPDPVSSMLFYAGNPFTDATGKTFPVASGATTVLTVTGTLTAAMTGKMVVLGATNATGAFPTGIVGRKLYFIKYITATTCSVHPTYDDAVAGTNAVSVGTGSFVAGVSLALLS</sequence>
<dbReference type="EMBL" id="LR798268">
    <property type="protein sequence ID" value="CAB5218835.1"/>
    <property type="molecule type" value="Genomic_DNA"/>
</dbReference>
<proteinExistence type="predicted"/>
<gene>
    <name evidence="3" type="ORF">UFOVP220_2</name>
    <name evidence="1" type="ORF">UFOVP26_86</name>
    <name evidence="2" type="ORF">UFOVP44_11</name>
</gene>
<accession>A0A6J5KPK7</accession>
<evidence type="ECO:0000313" key="3">
    <source>
        <dbReference type="EMBL" id="CAB5218835.1"/>
    </source>
</evidence>
<organism evidence="1">
    <name type="scientific">uncultured Caudovirales phage</name>
    <dbReference type="NCBI Taxonomy" id="2100421"/>
    <lineage>
        <taxon>Viruses</taxon>
        <taxon>Duplodnaviria</taxon>
        <taxon>Heunggongvirae</taxon>
        <taxon>Uroviricota</taxon>
        <taxon>Caudoviricetes</taxon>
        <taxon>Peduoviridae</taxon>
        <taxon>Maltschvirus</taxon>
        <taxon>Maltschvirus maltsch</taxon>
    </lineage>
</organism>
<dbReference type="EMBL" id="LR796152">
    <property type="protein sequence ID" value="CAB4122129.1"/>
    <property type="molecule type" value="Genomic_DNA"/>
</dbReference>
<evidence type="ECO:0000313" key="2">
    <source>
        <dbReference type="EMBL" id="CAB4123586.1"/>
    </source>
</evidence>
<dbReference type="EMBL" id="LR796176">
    <property type="protein sequence ID" value="CAB4123586.1"/>
    <property type="molecule type" value="Genomic_DNA"/>
</dbReference>
<name>A0A6J5KPK7_9CAUD</name>
<protein>
    <submittedName>
        <fullName evidence="1">Uncharacterized protein</fullName>
    </submittedName>
</protein>
<reference evidence="1" key="1">
    <citation type="submission" date="2020-04" db="EMBL/GenBank/DDBJ databases">
        <authorList>
            <person name="Chiriac C."/>
            <person name="Salcher M."/>
            <person name="Ghai R."/>
            <person name="Kavagutti S V."/>
        </authorList>
    </citation>
    <scope>NUCLEOTIDE SEQUENCE</scope>
</reference>